<dbReference type="OrthoDB" id="112053at2157"/>
<evidence type="ECO:0000313" key="7">
    <source>
        <dbReference type="EMBL" id="CQH55642.1"/>
    </source>
</evidence>
<sequence>MAEKLYENFGFEVTKAATAKFIQAILGFVGIIVFARVLGPTDFGGVYLLISVVGVLKQITGYEGAAKRRFAEADIDNREIVGAVGLFNIAVIATTAIAALAVERHLVTYTGLENAAWLLIGLMSALVLFSPYQTLLAARGLLSRQIWIDTVRSVLTLGLQLSLILLGFGASGVIYGTVGATLLCLPLTQHALRVKPSIPSRETIQSLWEYTKYMVPTSFIGKVYSEYDMILIGFLVTQNAVGYYQAALKLTVPAIFLSQVASSGLMSEISNLHSRSESFSRELTNTLSFGSLLSLPIFFGALAIPEWLIITVYEPAFRSAATLLVGLALYQVVRSQSSIYRQTLFGMDRPDKVFRIDAVTLSLNLLLGFLLVVEIGTLGAVIATIAAESLRFAMSASVVRDSTQGVELYPRPLLHQVIAALTMFAVVTGAEHVVASRSVVALLVVVSLGVVTYFISLTAISSQFRHTVRSILQPIVESANN</sequence>
<gene>
    <name evidence="7" type="ORF">HHUB_2262</name>
</gene>
<evidence type="ECO:0000256" key="4">
    <source>
        <dbReference type="ARBA" id="ARBA00022989"/>
    </source>
</evidence>
<protein>
    <submittedName>
        <fullName evidence="7">Probable RfbX family transport protein</fullName>
    </submittedName>
</protein>
<keyword evidence="5 6" id="KW-0472">Membrane</keyword>
<feature type="transmembrane region" description="Helical" evidence="6">
    <location>
        <begin position="439"/>
        <end position="460"/>
    </location>
</feature>
<dbReference type="EMBL" id="LN831302">
    <property type="protein sequence ID" value="CQH55642.1"/>
    <property type="molecule type" value="Genomic_DNA"/>
</dbReference>
<dbReference type="PANTHER" id="PTHR30250:SF31">
    <property type="entry name" value="INNER MEMBRANE PROTEIN YGHQ"/>
    <property type="match status" value="1"/>
</dbReference>
<dbReference type="AlphaFoldDB" id="A0A0U5H2V2"/>
<dbReference type="GeneID" id="26658910"/>
<accession>A0A0U5H2V2</accession>
<dbReference type="GO" id="GO:0005886">
    <property type="term" value="C:plasma membrane"/>
    <property type="evidence" value="ECO:0007669"/>
    <property type="project" value="UniProtKB-SubCell"/>
</dbReference>
<keyword evidence="8" id="KW-1185">Reference proteome</keyword>
<reference evidence="8" key="1">
    <citation type="journal article" date="2016" name="Environ. Microbiol.">
        <title>The complete genome of a viable archaeum isolated from 123-million-year-old rock salt.</title>
        <authorList>
            <person name="Jaakkola S.T."/>
            <person name="Pfeiffer F."/>
            <person name="Ravantti J.J."/>
            <person name="Guo Q."/>
            <person name="Liu Y."/>
            <person name="Chen X."/>
            <person name="Ma H."/>
            <person name="Yang C."/>
            <person name="Oksanen H.M."/>
            <person name="Bamford D.H."/>
        </authorList>
    </citation>
    <scope>NUCLEOTIDE SEQUENCE</scope>
    <source>
        <strain evidence="8">JI20-1</strain>
    </source>
</reference>
<dbReference type="Pfam" id="PF13440">
    <property type="entry name" value="Polysacc_synt_3"/>
    <property type="match status" value="1"/>
</dbReference>
<feature type="transmembrane region" description="Helical" evidence="6">
    <location>
        <begin position="412"/>
        <end position="433"/>
    </location>
</feature>
<feature type="transmembrane region" description="Helical" evidence="6">
    <location>
        <begin position="316"/>
        <end position="333"/>
    </location>
</feature>
<feature type="transmembrane region" description="Helical" evidence="6">
    <location>
        <begin position="287"/>
        <end position="310"/>
    </location>
</feature>
<feature type="transmembrane region" description="Helical" evidence="6">
    <location>
        <begin position="80"/>
        <end position="102"/>
    </location>
</feature>
<organism evidence="7 8">
    <name type="scientific">Halobacterium hubeiense</name>
    <dbReference type="NCBI Taxonomy" id="1407499"/>
    <lineage>
        <taxon>Archaea</taxon>
        <taxon>Methanobacteriati</taxon>
        <taxon>Methanobacteriota</taxon>
        <taxon>Stenosarchaea group</taxon>
        <taxon>Halobacteria</taxon>
        <taxon>Halobacteriales</taxon>
        <taxon>Halobacteriaceae</taxon>
        <taxon>Halobacterium</taxon>
    </lineage>
</organism>
<dbReference type="Proteomes" id="UP000066737">
    <property type="component" value="Chromosome I"/>
</dbReference>
<dbReference type="STRING" id="1407499.HHUB_2262"/>
<proteinExistence type="predicted"/>
<keyword evidence="4 6" id="KW-1133">Transmembrane helix</keyword>
<evidence type="ECO:0000256" key="3">
    <source>
        <dbReference type="ARBA" id="ARBA00022692"/>
    </source>
</evidence>
<evidence type="ECO:0000256" key="6">
    <source>
        <dbReference type="SAM" id="Phobius"/>
    </source>
</evidence>
<keyword evidence="2" id="KW-1003">Cell membrane</keyword>
<evidence type="ECO:0000313" key="8">
    <source>
        <dbReference type="Proteomes" id="UP000066737"/>
    </source>
</evidence>
<dbReference type="InterPro" id="IPR050833">
    <property type="entry name" value="Poly_Biosynth_Transport"/>
</dbReference>
<evidence type="ECO:0000256" key="1">
    <source>
        <dbReference type="ARBA" id="ARBA00004651"/>
    </source>
</evidence>
<name>A0A0U5H2V2_9EURY</name>
<comment type="subcellular location">
    <subcellularLocation>
        <location evidence="1">Cell membrane</location>
        <topology evidence="1">Multi-pass membrane protein</topology>
    </subcellularLocation>
</comment>
<dbReference type="RefSeq" id="WP_059056674.1">
    <property type="nucleotide sequence ID" value="NZ_CEML01000002.1"/>
</dbReference>
<feature type="transmembrane region" description="Helical" evidence="6">
    <location>
        <begin position="21"/>
        <end position="38"/>
    </location>
</feature>
<feature type="transmembrane region" description="Helical" evidence="6">
    <location>
        <begin position="154"/>
        <end position="178"/>
    </location>
</feature>
<evidence type="ECO:0000256" key="5">
    <source>
        <dbReference type="ARBA" id="ARBA00023136"/>
    </source>
</evidence>
<keyword evidence="3 6" id="KW-0812">Transmembrane</keyword>
<dbReference type="KEGG" id="hhb:Hhub_2262"/>
<feature type="transmembrane region" description="Helical" evidence="6">
    <location>
        <begin position="114"/>
        <end position="142"/>
    </location>
</feature>
<evidence type="ECO:0000256" key="2">
    <source>
        <dbReference type="ARBA" id="ARBA00022475"/>
    </source>
</evidence>
<dbReference type="PANTHER" id="PTHR30250">
    <property type="entry name" value="PST FAMILY PREDICTED COLANIC ACID TRANSPORTER"/>
    <property type="match status" value="1"/>
</dbReference>